<dbReference type="InterPro" id="IPR011008">
    <property type="entry name" value="Dimeric_a/b-barrel"/>
</dbReference>
<gene>
    <name evidence="3" type="ORF">PY649_19875</name>
</gene>
<name>A0ABT7JXU3_9HYPH</name>
<dbReference type="EMBL" id="JARFYM010000017">
    <property type="protein sequence ID" value="MDL2401169.1"/>
    <property type="molecule type" value="Genomic_DNA"/>
</dbReference>
<accession>A0ABT7JXU3</accession>
<dbReference type="SUPFAM" id="SSF54909">
    <property type="entry name" value="Dimeric alpha+beta barrel"/>
    <property type="match status" value="1"/>
</dbReference>
<dbReference type="PANTHER" id="PTHR35174">
    <property type="entry name" value="BLL7171 PROTEIN-RELATED"/>
    <property type="match status" value="1"/>
</dbReference>
<dbReference type="RefSeq" id="WP_285870354.1">
    <property type="nucleotide sequence ID" value="NZ_JARFYM010000017.1"/>
</dbReference>
<comment type="caution">
    <text evidence="3">The sequence shown here is derived from an EMBL/GenBank/DDBJ whole genome shotgun (WGS) entry which is preliminary data.</text>
</comment>
<evidence type="ECO:0000256" key="1">
    <source>
        <dbReference type="ARBA" id="ARBA00007689"/>
    </source>
</evidence>
<dbReference type="PANTHER" id="PTHR35174:SF3">
    <property type="entry name" value="BLL7171 PROTEIN"/>
    <property type="match status" value="1"/>
</dbReference>
<dbReference type="Proteomes" id="UP001172645">
    <property type="component" value="Unassembled WGS sequence"/>
</dbReference>
<comment type="similarity">
    <text evidence="1">Belongs to the YciI family.</text>
</comment>
<organism evidence="3 4">
    <name type="scientific">Rhizobium mayense</name>
    <dbReference type="NCBI Taxonomy" id="1312184"/>
    <lineage>
        <taxon>Bacteria</taxon>
        <taxon>Pseudomonadati</taxon>
        <taxon>Pseudomonadota</taxon>
        <taxon>Alphaproteobacteria</taxon>
        <taxon>Hyphomicrobiales</taxon>
        <taxon>Rhizobiaceae</taxon>
        <taxon>Rhizobium/Agrobacterium group</taxon>
        <taxon>Rhizobium</taxon>
    </lineage>
</organism>
<proteinExistence type="inferred from homology"/>
<dbReference type="InterPro" id="IPR005545">
    <property type="entry name" value="YCII"/>
</dbReference>
<dbReference type="Pfam" id="PF03795">
    <property type="entry name" value="YCII"/>
    <property type="match status" value="1"/>
</dbReference>
<dbReference type="Gene3D" id="3.30.70.1060">
    <property type="entry name" value="Dimeric alpha+beta barrel"/>
    <property type="match status" value="1"/>
</dbReference>
<evidence type="ECO:0000259" key="2">
    <source>
        <dbReference type="Pfam" id="PF03795"/>
    </source>
</evidence>
<keyword evidence="4" id="KW-1185">Reference proteome</keyword>
<sequence length="112" mass="12455">MQYALIIRESAEDFKRREEPTYKNGWIAYTQALVQAGIMTGGAGLTAPETATVVRRRGDDHDVQDGPFPEGKEQLGGFYLIDVPNLDAALEWAVRVPVSQHGSVEVRPRLQM</sequence>
<reference evidence="3" key="1">
    <citation type="submission" date="2023-06" db="EMBL/GenBank/DDBJ databases">
        <title>Phylogenetic Diversity of Rhizobium strains.</title>
        <authorList>
            <person name="Moura F.T."/>
            <person name="Helene L.C.F."/>
            <person name="Hungria M."/>
        </authorList>
    </citation>
    <scope>NUCLEOTIDE SEQUENCE</scope>
    <source>
        <strain evidence="3">CCGE526</strain>
    </source>
</reference>
<evidence type="ECO:0000313" key="3">
    <source>
        <dbReference type="EMBL" id="MDL2401169.1"/>
    </source>
</evidence>
<feature type="domain" description="YCII-related" evidence="2">
    <location>
        <begin position="1"/>
        <end position="108"/>
    </location>
</feature>
<protein>
    <submittedName>
        <fullName evidence="3">YciI family protein</fullName>
    </submittedName>
</protein>
<evidence type="ECO:0000313" key="4">
    <source>
        <dbReference type="Proteomes" id="UP001172645"/>
    </source>
</evidence>